<keyword evidence="2" id="KW-0472">Membrane</keyword>
<comment type="caution">
    <text evidence="3">The sequence shown here is derived from an EMBL/GenBank/DDBJ whole genome shotgun (WGS) entry which is preliminary data.</text>
</comment>
<keyword evidence="2" id="KW-1133">Transmembrane helix</keyword>
<accession>A0ABX1G531</accession>
<evidence type="ECO:0000256" key="1">
    <source>
        <dbReference type="SAM" id="MobiDB-lite"/>
    </source>
</evidence>
<evidence type="ECO:0000313" key="4">
    <source>
        <dbReference type="Proteomes" id="UP000746595"/>
    </source>
</evidence>
<feature type="region of interest" description="Disordered" evidence="1">
    <location>
        <begin position="65"/>
        <end position="84"/>
    </location>
</feature>
<dbReference type="EMBL" id="JAAWVT010000004">
    <property type="protein sequence ID" value="NKG21124.1"/>
    <property type="molecule type" value="Genomic_DNA"/>
</dbReference>
<name>A0ABX1G531_9MICC</name>
<evidence type="ECO:0000313" key="3">
    <source>
        <dbReference type="EMBL" id="NKG21124.1"/>
    </source>
</evidence>
<organism evidence="3 4">
    <name type="scientific">Paeniglutamicibacter terrestris</name>
    <dbReference type="NCBI Taxonomy" id="2723403"/>
    <lineage>
        <taxon>Bacteria</taxon>
        <taxon>Bacillati</taxon>
        <taxon>Actinomycetota</taxon>
        <taxon>Actinomycetes</taxon>
        <taxon>Micrococcales</taxon>
        <taxon>Micrococcaceae</taxon>
        <taxon>Paeniglutamicibacter</taxon>
    </lineage>
</organism>
<proteinExistence type="predicted"/>
<feature type="transmembrane region" description="Helical" evidence="2">
    <location>
        <begin position="6"/>
        <end position="25"/>
    </location>
</feature>
<feature type="compositionally biased region" description="Pro residues" evidence="1">
    <location>
        <begin position="67"/>
        <end position="78"/>
    </location>
</feature>
<dbReference type="Proteomes" id="UP000746595">
    <property type="component" value="Unassembled WGS sequence"/>
</dbReference>
<sequence>MDPIVIAAIIASLGVIVTALLAFLAPRRGVQNTRMTHLEDRLEKAELVNRGMWIWNIGLQAQVINREPPPPREPPPWLPDLLDK</sequence>
<keyword evidence="4" id="KW-1185">Reference proteome</keyword>
<protein>
    <submittedName>
        <fullName evidence="3">Uncharacterized protein</fullName>
    </submittedName>
</protein>
<evidence type="ECO:0000256" key="2">
    <source>
        <dbReference type="SAM" id="Phobius"/>
    </source>
</evidence>
<reference evidence="3 4" key="1">
    <citation type="submission" date="2020-04" db="EMBL/GenBank/DDBJ databases">
        <title>Paeniglutamicibacter sp. ANT13_2, a novel actinomycete isolated from sediment in Antarctica.</title>
        <authorList>
            <person name="Sakdapetsiri C."/>
            <person name="Pinyakong O."/>
        </authorList>
    </citation>
    <scope>NUCLEOTIDE SEQUENCE [LARGE SCALE GENOMIC DNA]</scope>
    <source>
        <strain evidence="3 4">ANT13_2</strain>
    </source>
</reference>
<keyword evidence="2" id="KW-0812">Transmembrane</keyword>
<dbReference type="RefSeq" id="WP_168151949.1">
    <property type="nucleotide sequence ID" value="NZ_JAAWVT010000004.1"/>
</dbReference>
<gene>
    <name evidence="3" type="ORF">HED64_10455</name>
</gene>